<sequence length="123" mass="13175">MSRYFCLNTLAAVLIGAATASSATAEDITVNGPGERIVARTNIGAEVVEYTTSVVINVRDLDLVSPAGWNALEERLTFASRDACDVLKQRIPIELLTESSGCERTAYRAAIARARELTKAASN</sequence>
<dbReference type="EMBL" id="JAMGBD010000001">
    <property type="protein sequence ID" value="MCL6684141.1"/>
    <property type="molecule type" value="Genomic_DNA"/>
</dbReference>
<dbReference type="InterPro" id="IPR030972">
    <property type="entry name" value="UrcA_uranyl"/>
</dbReference>
<organism evidence="2 3">
    <name type="scientific">Sphingomonas alba</name>
    <dbReference type="NCBI Taxonomy" id="2908208"/>
    <lineage>
        <taxon>Bacteria</taxon>
        <taxon>Pseudomonadati</taxon>
        <taxon>Pseudomonadota</taxon>
        <taxon>Alphaproteobacteria</taxon>
        <taxon>Sphingomonadales</taxon>
        <taxon>Sphingomonadaceae</taxon>
        <taxon>Sphingomonas</taxon>
    </lineage>
</organism>
<keyword evidence="3" id="KW-1185">Reference proteome</keyword>
<comment type="caution">
    <text evidence="2">The sequence shown here is derived from an EMBL/GenBank/DDBJ whole genome shotgun (WGS) entry which is preliminary data.</text>
</comment>
<evidence type="ECO:0000256" key="1">
    <source>
        <dbReference type="SAM" id="SignalP"/>
    </source>
</evidence>
<proteinExistence type="predicted"/>
<dbReference type="RefSeq" id="WP_249848455.1">
    <property type="nucleotide sequence ID" value="NZ_JAMGBD010000001.1"/>
</dbReference>
<reference evidence="2" key="1">
    <citation type="submission" date="2022-05" db="EMBL/GenBank/DDBJ databases">
        <authorList>
            <person name="Jo J.-H."/>
            <person name="Im W.-T."/>
        </authorList>
    </citation>
    <scope>NUCLEOTIDE SEQUENCE</scope>
    <source>
        <strain evidence="2">SE158</strain>
    </source>
</reference>
<keyword evidence="1" id="KW-0732">Signal</keyword>
<evidence type="ECO:0000313" key="2">
    <source>
        <dbReference type="EMBL" id="MCL6684141.1"/>
    </source>
</evidence>
<dbReference type="NCBIfam" id="TIGR04433">
    <property type="entry name" value="UrcA_uranyl"/>
    <property type="match status" value="1"/>
</dbReference>
<evidence type="ECO:0000313" key="3">
    <source>
        <dbReference type="Proteomes" id="UP001165363"/>
    </source>
</evidence>
<feature type="signal peptide" evidence="1">
    <location>
        <begin position="1"/>
        <end position="25"/>
    </location>
</feature>
<name>A0ABT0RNB8_9SPHN</name>
<accession>A0ABT0RNB8</accession>
<feature type="chain" id="PRO_5045995369" evidence="1">
    <location>
        <begin position="26"/>
        <end position="123"/>
    </location>
</feature>
<dbReference type="Proteomes" id="UP001165363">
    <property type="component" value="Unassembled WGS sequence"/>
</dbReference>
<protein>
    <submittedName>
        <fullName evidence="2">UrcA family protein</fullName>
    </submittedName>
</protein>
<gene>
    <name evidence="2" type="ORF">LZ536_09550</name>
</gene>